<feature type="compositionally biased region" description="Basic and acidic residues" evidence="1">
    <location>
        <begin position="68"/>
        <end position="77"/>
    </location>
</feature>
<sequence length="153" mass="16748">MEDVTSRYISDGAFDGRQSDDGPPLLPSKLVLCSLRVMEMAIDHQTNDGPSWPSSPRPRFSGLPLKGSRGEYSEKKNRSFRPGVGVTEDVMSHHTSDGAFDRCQSDDEPSLLSSRPGLCSLKVTEMAIDLQTSVVPAWPSSPRPRFSVLLLKG</sequence>
<evidence type="ECO:0000313" key="3">
    <source>
        <dbReference type="Proteomes" id="UP000823775"/>
    </source>
</evidence>
<organism evidence="2 3">
    <name type="scientific">Datura stramonium</name>
    <name type="common">Jimsonweed</name>
    <name type="synonym">Common thornapple</name>
    <dbReference type="NCBI Taxonomy" id="4076"/>
    <lineage>
        <taxon>Eukaryota</taxon>
        <taxon>Viridiplantae</taxon>
        <taxon>Streptophyta</taxon>
        <taxon>Embryophyta</taxon>
        <taxon>Tracheophyta</taxon>
        <taxon>Spermatophyta</taxon>
        <taxon>Magnoliopsida</taxon>
        <taxon>eudicotyledons</taxon>
        <taxon>Gunneridae</taxon>
        <taxon>Pentapetalae</taxon>
        <taxon>asterids</taxon>
        <taxon>lamiids</taxon>
        <taxon>Solanales</taxon>
        <taxon>Solanaceae</taxon>
        <taxon>Solanoideae</taxon>
        <taxon>Datureae</taxon>
        <taxon>Datura</taxon>
    </lineage>
</organism>
<accession>A0ABS8WX92</accession>
<feature type="compositionally biased region" description="Basic and acidic residues" evidence="1">
    <location>
        <begin position="90"/>
        <end position="105"/>
    </location>
</feature>
<feature type="region of interest" description="Disordered" evidence="1">
    <location>
        <begin position="1"/>
        <end position="25"/>
    </location>
</feature>
<comment type="caution">
    <text evidence="2">The sequence shown here is derived from an EMBL/GenBank/DDBJ whole genome shotgun (WGS) entry which is preliminary data.</text>
</comment>
<feature type="compositionally biased region" description="Low complexity" evidence="1">
    <location>
        <begin position="50"/>
        <end position="61"/>
    </location>
</feature>
<gene>
    <name evidence="2" type="ORF">HAX54_004901</name>
</gene>
<protein>
    <submittedName>
        <fullName evidence="2">Uncharacterized protein</fullName>
    </submittedName>
</protein>
<evidence type="ECO:0000256" key="1">
    <source>
        <dbReference type="SAM" id="MobiDB-lite"/>
    </source>
</evidence>
<name>A0ABS8WX92_DATST</name>
<dbReference type="EMBL" id="JACEIK010012309">
    <property type="protein sequence ID" value="MCE3216104.1"/>
    <property type="molecule type" value="Genomic_DNA"/>
</dbReference>
<reference evidence="2 3" key="1">
    <citation type="journal article" date="2021" name="BMC Genomics">
        <title>Datura genome reveals duplications of psychoactive alkaloid biosynthetic genes and high mutation rate following tissue culture.</title>
        <authorList>
            <person name="Rajewski A."/>
            <person name="Carter-House D."/>
            <person name="Stajich J."/>
            <person name="Litt A."/>
        </authorList>
    </citation>
    <scope>NUCLEOTIDE SEQUENCE [LARGE SCALE GENOMIC DNA]</scope>
    <source>
        <strain evidence="2">AR-01</strain>
    </source>
</reference>
<proteinExistence type="predicted"/>
<keyword evidence="3" id="KW-1185">Reference proteome</keyword>
<evidence type="ECO:0000313" key="2">
    <source>
        <dbReference type="EMBL" id="MCE3216104.1"/>
    </source>
</evidence>
<feature type="region of interest" description="Disordered" evidence="1">
    <location>
        <begin position="44"/>
        <end position="111"/>
    </location>
</feature>
<dbReference type="Proteomes" id="UP000823775">
    <property type="component" value="Unassembled WGS sequence"/>
</dbReference>